<reference evidence="2 3" key="1">
    <citation type="submission" date="2023-07" db="EMBL/GenBank/DDBJ databases">
        <title>The novel representative of Negativicutes class, Anaeroselena agilis gen. nov. sp. nov.</title>
        <authorList>
            <person name="Prokofeva M.I."/>
            <person name="Elcheninov A.G."/>
            <person name="Klyukina A."/>
            <person name="Kublanov I.V."/>
            <person name="Frolov E.N."/>
            <person name="Podosokorskaya O.A."/>
        </authorList>
    </citation>
    <scope>NUCLEOTIDE SEQUENCE [LARGE SCALE GENOMIC DNA]</scope>
    <source>
        <strain evidence="2 3">4137-cl</strain>
    </source>
</reference>
<dbReference type="Proteomes" id="UP001254848">
    <property type="component" value="Unassembled WGS sequence"/>
</dbReference>
<evidence type="ECO:0000259" key="1">
    <source>
        <dbReference type="Pfam" id="PF21277"/>
    </source>
</evidence>
<evidence type="ECO:0000313" key="3">
    <source>
        <dbReference type="Proteomes" id="UP001254848"/>
    </source>
</evidence>
<organism evidence="2 3">
    <name type="scientific">Anaeroselena agilis</name>
    <dbReference type="NCBI Taxonomy" id="3063788"/>
    <lineage>
        <taxon>Bacteria</taxon>
        <taxon>Bacillati</taxon>
        <taxon>Bacillota</taxon>
        <taxon>Negativicutes</taxon>
        <taxon>Acetonemataceae</taxon>
        <taxon>Anaeroselena</taxon>
    </lineage>
</organism>
<sequence>MELGHLSAKYESNGDPGAIAYTVGDAGGASYGAYQFATNAGIPQDFCASMELDWGVPGTQEFDANWRAMAEADPEGFLLIQHRYVYEKYFVPAHNLLAASGFYLSSHSEALGQVVWSAAVQYGPGYIVELFNTAAALSGVNDPNELPDRVLIENIYVVRASDEWTAGSPSLRPGLRDRFAAECQDALAMLEE</sequence>
<name>A0ABU3NV08_9FIRM</name>
<dbReference type="Pfam" id="PF21277">
    <property type="entry name" value="T6SS_VgrG3-like_C"/>
    <property type="match status" value="1"/>
</dbReference>
<feature type="domain" description="Type VI secretion system spike protein VgrG3-like C-terminal" evidence="1">
    <location>
        <begin position="3"/>
        <end position="182"/>
    </location>
</feature>
<accession>A0ABU3NV08</accession>
<keyword evidence="3" id="KW-1185">Reference proteome</keyword>
<dbReference type="RefSeq" id="WP_413779192.1">
    <property type="nucleotide sequence ID" value="NZ_JAUOZS010000001.1"/>
</dbReference>
<comment type="caution">
    <text evidence="2">The sequence shown here is derived from an EMBL/GenBank/DDBJ whole genome shotgun (WGS) entry which is preliminary data.</text>
</comment>
<dbReference type="EMBL" id="JAUOZS010000001">
    <property type="protein sequence ID" value="MDT8900656.1"/>
    <property type="molecule type" value="Genomic_DNA"/>
</dbReference>
<gene>
    <name evidence="2" type="ORF">Q4T40_05300</name>
</gene>
<evidence type="ECO:0000313" key="2">
    <source>
        <dbReference type="EMBL" id="MDT8900656.1"/>
    </source>
</evidence>
<protein>
    <recommendedName>
        <fullName evidence="1">Type VI secretion system spike protein VgrG3-like C-terminal domain-containing protein</fullName>
    </recommendedName>
</protein>
<dbReference type="InterPro" id="IPR049073">
    <property type="entry name" value="T6SS_VgrG3-like_C"/>
</dbReference>
<proteinExistence type="predicted"/>